<feature type="region of interest" description="Disordered" evidence="1">
    <location>
        <begin position="128"/>
        <end position="173"/>
    </location>
</feature>
<dbReference type="EMBL" id="CADEAL010000335">
    <property type="protein sequence ID" value="CAB1418617.1"/>
    <property type="molecule type" value="Genomic_DNA"/>
</dbReference>
<proteinExistence type="predicted"/>
<feature type="compositionally biased region" description="Polar residues" evidence="1">
    <location>
        <begin position="52"/>
        <end position="68"/>
    </location>
</feature>
<dbReference type="AlphaFoldDB" id="A0A9N7TTR2"/>
<sequence>MTRKCVRAEPRGKQATASTDVSEPAVLLLPFRGSHQSMASVKTACMRMSTETRVPTRSNTGNVKQSDGSAGYRKSLPVAGVTSEPGDVSAPLHGSSERRRLTETALCCYGTRPARDSGVFVHVRHLSSSRQEGAARERLIKPSSQPSDSQEMYARGRVRQQSADKNPIIFKAQ</sequence>
<evidence type="ECO:0000313" key="2">
    <source>
        <dbReference type="EMBL" id="CAB1418617.1"/>
    </source>
</evidence>
<accession>A0A9N7TTR2</accession>
<evidence type="ECO:0000313" key="3">
    <source>
        <dbReference type="Proteomes" id="UP001153269"/>
    </source>
</evidence>
<comment type="caution">
    <text evidence="2">The sequence shown here is derived from an EMBL/GenBank/DDBJ whole genome shotgun (WGS) entry which is preliminary data.</text>
</comment>
<gene>
    <name evidence="2" type="ORF">PLEPLA_LOCUS6443</name>
</gene>
<reference evidence="2" key="1">
    <citation type="submission" date="2020-03" db="EMBL/GenBank/DDBJ databases">
        <authorList>
            <person name="Weist P."/>
        </authorList>
    </citation>
    <scope>NUCLEOTIDE SEQUENCE</scope>
</reference>
<name>A0A9N7TTR2_PLEPL</name>
<dbReference type="Proteomes" id="UP001153269">
    <property type="component" value="Unassembled WGS sequence"/>
</dbReference>
<keyword evidence="3" id="KW-1185">Reference proteome</keyword>
<organism evidence="2 3">
    <name type="scientific">Pleuronectes platessa</name>
    <name type="common">European plaice</name>
    <dbReference type="NCBI Taxonomy" id="8262"/>
    <lineage>
        <taxon>Eukaryota</taxon>
        <taxon>Metazoa</taxon>
        <taxon>Chordata</taxon>
        <taxon>Craniata</taxon>
        <taxon>Vertebrata</taxon>
        <taxon>Euteleostomi</taxon>
        <taxon>Actinopterygii</taxon>
        <taxon>Neopterygii</taxon>
        <taxon>Teleostei</taxon>
        <taxon>Neoteleostei</taxon>
        <taxon>Acanthomorphata</taxon>
        <taxon>Carangaria</taxon>
        <taxon>Pleuronectiformes</taxon>
        <taxon>Pleuronectoidei</taxon>
        <taxon>Pleuronectidae</taxon>
        <taxon>Pleuronectes</taxon>
    </lineage>
</organism>
<protein>
    <submittedName>
        <fullName evidence="2">Uncharacterized protein</fullName>
    </submittedName>
</protein>
<evidence type="ECO:0000256" key="1">
    <source>
        <dbReference type="SAM" id="MobiDB-lite"/>
    </source>
</evidence>
<feature type="region of interest" description="Disordered" evidence="1">
    <location>
        <begin position="52"/>
        <end position="97"/>
    </location>
</feature>